<proteinExistence type="predicted"/>
<evidence type="ECO:0000256" key="1">
    <source>
        <dbReference type="SAM" id="SignalP"/>
    </source>
</evidence>
<organism evidence="2 3">
    <name type="scientific">Cymbomonas tetramitiformis</name>
    <dbReference type="NCBI Taxonomy" id="36881"/>
    <lineage>
        <taxon>Eukaryota</taxon>
        <taxon>Viridiplantae</taxon>
        <taxon>Chlorophyta</taxon>
        <taxon>Pyramimonadophyceae</taxon>
        <taxon>Pyramimonadales</taxon>
        <taxon>Pyramimonadaceae</taxon>
        <taxon>Cymbomonas</taxon>
    </lineage>
</organism>
<evidence type="ECO:0000313" key="2">
    <source>
        <dbReference type="EMBL" id="KAK3278849.1"/>
    </source>
</evidence>
<protein>
    <submittedName>
        <fullName evidence="2">Uncharacterized protein</fullName>
    </submittedName>
</protein>
<gene>
    <name evidence="2" type="ORF">CYMTET_13247</name>
</gene>
<keyword evidence="3" id="KW-1185">Reference proteome</keyword>
<feature type="chain" id="PRO_5041960213" evidence="1">
    <location>
        <begin position="19"/>
        <end position="106"/>
    </location>
</feature>
<feature type="signal peptide" evidence="1">
    <location>
        <begin position="1"/>
        <end position="18"/>
    </location>
</feature>
<dbReference type="AlphaFoldDB" id="A0AAE0GIJ1"/>
<sequence>MPALFIRLSMCFMHTATAFALCGVEIAPRSVVYGHHSVYQDGTVDVFTDTAFLDSGTADFGNIFNLDPGVIYPDIAKISRLVDSIDNGDDNSELLSRWSVDRFQGD</sequence>
<dbReference type="Proteomes" id="UP001190700">
    <property type="component" value="Unassembled WGS sequence"/>
</dbReference>
<keyword evidence="1" id="KW-0732">Signal</keyword>
<dbReference type="EMBL" id="LGRX02005256">
    <property type="protein sequence ID" value="KAK3278849.1"/>
    <property type="molecule type" value="Genomic_DNA"/>
</dbReference>
<accession>A0AAE0GIJ1</accession>
<reference evidence="2 3" key="1">
    <citation type="journal article" date="2015" name="Genome Biol. Evol.">
        <title>Comparative Genomics of a Bacterivorous Green Alga Reveals Evolutionary Causalities and Consequences of Phago-Mixotrophic Mode of Nutrition.</title>
        <authorList>
            <person name="Burns J.A."/>
            <person name="Paasch A."/>
            <person name="Narechania A."/>
            <person name="Kim E."/>
        </authorList>
    </citation>
    <scope>NUCLEOTIDE SEQUENCE [LARGE SCALE GENOMIC DNA]</scope>
    <source>
        <strain evidence="2 3">PLY_AMNH</strain>
    </source>
</reference>
<evidence type="ECO:0000313" key="3">
    <source>
        <dbReference type="Proteomes" id="UP001190700"/>
    </source>
</evidence>
<name>A0AAE0GIJ1_9CHLO</name>
<comment type="caution">
    <text evidence="2">The sequence shown here is derived from an EMBL/GenBank/DDBJ whole genome shotgun (WGS) entry which is preliminary data.</text>
</comment>